<gene>
    <name evidence="1" type="ORF">CC84DRAFT_576746</name>
</gene>
<dbReference type="Proteomes" id="UP000077069">
    <property type="component" value="Unassembled WGS sequence"/>
</dbReference>
<name>A0A177CNE5_9PLEO</name>
<reference evidence="1 2" key="1">
    <citation type="submission" date="2016-05" db="EMBL/GenBank/DDBJ databases">
        <title>Comparative analysis of secretome profiles of manganese(II)-oxidizing ascomycete fungi.</title>
        <authorList>
            <consortium name="DOE Joint Genome Institute"/>
            <person name="Zeiner C.A."/>
            <person name="Purvine S.O."/>
            <person name="Zink E.M."/>
            <person name="Wu S."/>
            <person name="Pasa-Tolic L."/>
            <person name="Chaput D.L."/>
            <person name="Haridas S."/>
            <person name="Grigoriev I.V."/>
            <person name="Santelli C.M."/>
            <person name="Hansel C.M."/>
        </authorList>
    </citation>
    <scope>NUCLEOTIDE SEQUENCE [LARGE SCALE GENOMIC DNA]</scope>
    <source>
        <strain evidence="1 2">AP3s5-JAC2a</strain>
    </source>
</reference>
<evidence type="ECO:0000313" key="1">
    <source>
        <dbReference type="EMBL" id="OAG08420.1"/>
    </source>
</evidence>
<dbReference type="AlphaFoldDB" id="A0A177CNE5"/>
<proteinExistence type="predicted"/>
<protein>
    <submittedName>
        <fullName evidence="1">Uncharacterized protein</fullName>
    </submittedName>
</protein>
<keyword evidence="2" id="KW-1185">Reference proteome</keyword>
<dbReference type="GeneID" id="28770221"/>
<accession>A0A177CNE5</accession>
<dbReference type="RefSeq" id="XP_018038785.1">
    <property type="nucleotide sequence ID" value="XM_018186735.1"/>
</dbReference>
<dbReference type="InParanoid" id="A0A177CNE5"/>
<dbReference type="EMBL" id="KV441550">
    <property type="protein sequence ID" value="OAG08420.1"/>
    <property type="molecule type" value="Genomic_DNA"/>
</dbReference>
<evidence type="ECO:0000313" key="2">
    <source>
        <dbReference type="Proteomes" id="UP000077069"/>
    </source>
</evidence>
<organism evidence="1 2">
    <name type="scientific">Paraphaeosphaeria sporulosa</name>
    <dbReference type="NCBI Taxonomy" id="1460663"/>
    <lineage>
        <taxon>Eukaryota</taxon>
        <taxon>Fungi</taxon>
        <taxon>Dikarya</taxon>
        <taxon>Ascomycota</taxon>
        <taxon>Pezizomycotina</taxon>
        <taxon>Dothideomycetes</taxon>
        <taxon>Pleosporomycetidae</taxon>
        <taxon>Pleosporales</taxon>
        <taxon>Massarineae</taxon>
        <taxon>Didymosphaeriaceae</taxon>
        <taxon>Paraphaeosphaeria</taxon>
    </lineage>
</organism>
<sequence>MSHFLVLSMFARSSGFSPPRCLRTLCHSCCVPMLAQHHVPKPSRSRSLFRSPFPERRQRTRDHVFRTRQCPFSNNHLPHHQMALAKKRPQQIMSMSVAVDLRSTVAPTEPHSLAPPRRTTQTLNITAAARPRLTSSLLD</sequence>